<comment type="caution">
    <text evidence="3">The sequence shown here is derived from an EMBL/GenBank/DDBJ whole genome shotgun (WGS) entry which is preliminary data.</text>
</comment>
<dbReference type="GO" id="GO:0015385">
    <property type="term" value="F:sodium:proton antiporter activity"/>
    <property type="evidence" value="ECO:0007669"/>
    <property type="project" value="TreeGrafter"/>
</dbReference>
<evidence type="ECO:0000313" key="4">
    <source>
        <dbReference type="Proteomes" id="UP000009888"/>
    </source>
</evidence>
<proteinExistence type="inferred from homology"/>
<dbReference type="PATRIC" id="fig|883066.3.peg.523"/>
<dbReference type="PANTHER" id="PTHR34703:SF1">
    <property type="entry name" value="ANTIPORTER SUBUNIT MNHG2-RELATED"/>
    <property type="match status" value="1"/>
</dbReference>
<reference evidence="3 4" key="1">
    <citation type="submission" date="2012-09" db="EMBL/GenBank/DDBJ databases">
        <title>The Genome Sequence of Actinobaculum massiliae ACS-171-V-COL2.</title>
        <authorList>
            <consortium name="The Broad Institute Genome Sequencing Platform"/>
            <person name="Earl A."/>
            <person name="Ward D."/>
            <person name="Feldgarden M."/>
            <person name="Gevers D."/>
            <person name="Saerens B."/>
            <person name="Vaneechoutte M."/>
            <person name="Walker B."/>
            <person name="Young S.K."/>
            <person name="Zeng Q."/>
            <person name="Gargeya S."/>
            <person name="Fitzgerald M."/>
            <person name="Haas B."/>
            <person name="Abouelleil A."/>
            <person name="Alvarado L."/>
            <person name="Arachchi H.M."/>
            <person name="Berlin A."/>
            <person name="Chapman S.B."/>
            <person name="Goldberg J."/>
            <person name="Griggs A."/>
            <person name="Gujja S."/>
            <person name="Hansen M."/>
            <person name="Howarth C."/>
            <person name="Imamovic A."/>
            <person name="Larimer J."/>
            <person name="McCowen C."/>
            <person name="Montmayeur A."/>
            <person name="Murphy C."/>
            <person name="Neiman D."/>
            <person name="Pearson M."/>
            <person name="Priest M."/>
            <person name="Roberts A."/>
            <person name="Saif S."/>
            <person name="Shea T."/>
            <person name="Sisk P."/>
            <person name="Sykes S."/>
            <person name="Wortman J."/>
            <person name="Nusbaum C."/>
            <person name="Birren B."/>
        </authorList>
    </citation>
    <scope>NUCLEOTIDE SEQUENCE [LARGE SCALE GENOMIC DNA]</scope>
    <source>
        <strain evidence="4">ACS-171-V-Col2</strain>
    </source>
</reference>
<name>K9EGA7_9ACTO</name>
<comment type="similarity">
    <text evidence="1">Belongs to the CPA3 antiporters (TC 2.A.63) subunit G family.</text>
</comment>
<dbReference type="HOGENOM" id="CLU_121334_0_5_11"/>
<dbReference type="AlphaFoldDB" id="K9EGA7"/>
<gene>
    <name evidence="3" type="ORF">HMPREF9233_00500</name>
</gene>
<keyword evidence="2" id="KW-1133">Transmembrane helix</keyword>
<dbReference type="InterPro" id="IPR005133">
    <property type="entry name" value="PhaG_MnhG_YufB"/>
</dbReference>
<organism evidence="3 4">
    <name type="scientific">Actinobaculum massiliense ACS-171-V-Col2</name>
    <dbReference type="NCBI Taxonomy" id="883066"/>
    <lineage>
        <taxon>Bacteria</taxon>
        <taxon>Bacillati</taxon>
        <taxon>Actinomycetota</taxon>
        <taxon>Actinomycetes</taxon>
        <taxon>Actinomycetales</taxon>
        <taxon>Actinomycetaceae</taxon>
        <taxon>Actinobaculum</taxon>
    </lineage>
</organism>
<protein>
    <submittedName>
        <fullName evidence="3">Monovalent cation/proton antiporter, MnhG/PhaG subunit</fullName>
    </submittedName>
</protein>
<dbReference type="STRING" id="202789.GCA_001457435_01634"/>
<evidence type="ECO:0000313" key="3">
    <source>
        <dbReference type="EMBL" id="EKU95713.1"/>
    </source>
</evidence>
<dbReference type="NCBIfam" id="TIGR01300">
    <property type="entry name" value="CPA3_mnhG_phaG"/>
    <property type="match status" value="1"/>
</dbReference>
<dbReference type="PANTHER" id="PTHR34703">
    <property type="entry name" value="ANTIPORTER SUBUNIT MNHG2-RELATED"/>
    <property type="match status" value="1"/>
</dbReference>
<keyword evidence="2" id="KW-0472">Membrane</keyword>
<feature type="transmembrane region" description="Helical" evidence="2">
    <location>
        <begin position="68"/>
        <end position="86"/>
    </location>
</feature>
<accession>K9EGA7</accession>
<keyword evidence="4" id="KW-1185">Reference proteome</keyword>
<dbReference type="Proteomes" id="UP000009888">
    <property type="component" value="Unassembled WGS sequence"/>
</dbReference>
<keyword evidence="2" id="KW-0812">Transmembrane</keyword>
<feature type="transmembrane region" description="Helical" evidence="2">
    <location>
        <begin position="12"/>
        <end position="31"/>
    </location>
</feature>
<dbReference type="Pfam" id="PF03334">
    <property type="entry name" value="PhaG_MnhG_YufB"/>
    <property type="match status" value="1"/>
</dbReference>
<evidence type="ECO:0000256" key="1">
    <source>
        <dbReference type="ARBA" id="ARBA00008404"/>
    </source>
</evidence>
<dbReference type="RefSeq" id="WP_007000717.1">
    <property type="nucleotide sequence ID" value="NZ_JH992955.1"/>
</dbReference>
<evidence type="ECO:0000256" key="2">
    <source>
        <dbReference type="SAM" id="Phobius"/>
    </source>
</evidence>
<dbReference type="eggNOG" id="COG1320">
    <property type="taxonomic scope" value="Bacteria"/>
</dbReference>
<dbReference type="EMBL" id="AGWL01000002">
    <property type="protein sequence ID" value="EKU95713.1"/>
    <property type="molecule type" value="Genomic_DNA"/>
</dbReference>
<sequence length="118" mass="13227">MALFWDILGASLLLAGCTLTFIASIGIFRYEDMMARLHISTKPQVLSLIVCLLGAMCFVREVSVTWTLILVILFQLMTSPISAHMLSRNGYRTGRVDSDELLVDELREDLRFGEADKA</sequence>